<reference evidence="3 6" key="2">
    <citation type="submission" date="2023-11" db="EMBL/GenBank/DDBJ databases">
        <title>Plant-associative lifestyle of Vibrio porteresiae and its evolutionary dynamics.</title>
        <authorList>
            <person name="Rameshkumar N."/>
            <person name="Kirti K."/>
        </authorList>
    </citation>
    <scope>NUCLEOTIDE SEQUENCE [LARGE SCALE GENOMIC DNA]</scope>
    <source>
        <strain evidence="3 6">MSSRF38</strain>
    </source>
</reference>
<dbReference type="EMBL" id="JAWRCO010000001">
    <property type="protein sequence ID" value="MDW6002081.1"/>
    <property type="molecule type" value="Genomic_DNA"/>
</dbReference>
<proteinExistence type="inferred from homology"/>
<evidence type="ECO:0000256" key="2">
    <source>
        <dbReference type="SAM" id="Coils"/>
    </source>
</evidence>
<dbReference type="AlphaFoldDB" id="A0A1Y6IZF7"/>
<dbReference type="PANTHER" id="PTHR36508">
    <property type="entry name" value="PROTEIN SLYX"/>
    <property type="match status" value="1"/>
</dbReference>
<dbReference type="InterPro" id="IPR007236">
    <property type="entry name" value="SlyX"/>
</dbReference>
<sequence>MDSKEVERLENRINDLECQLAFQEDTIEALNNALTQQQQAISRMQEQMKFIAGRLKTFNESHIADQSQETPPPHY</sequence>
<dbReference type="OrthoDB" id="5771733at2"/>
<comment type="similarity">
    <text evidence="1">Belongs to the SlyX family.</text>
</comment>
<evidence type="ECO:0000313" key="4">
    <source>
        <dbReference type="EMBL" id="SMS01423.1"/>
    </source>
</evidence>
<keyword evidence="2" id="KW-0175">Coiled coil</keyword>
<dbReference type="EMBL" id="FXXI01000005">
    <property type="protein sequence ID" value="SMS01423.1"/>
    <property type="molecule type" value="Genomic_DNA"/>
</dbReference>
<dbReference type="Proteomes" id="UP001283366">
    <property type="component" value="Unassembled WGS sequence"/>
</dbReference>
<gene>
    <name evidence="1" type="primary">slyX</name>
    <name evidence="3" type="ORF">SBX37_04205</name>
    <name evidence="4" type="ORF">VIM7927_02709</name>
</gene>
<evidence type="ECO:0000313" key="3">
    <source>
        <dbReference type="EMBL" id="MDW6002081.1"/>
    </source>
</evidence>
<evidence type="ECO:0000256" key="1">
    <source>
        <dbReference type="HAMAP-Rule" id="MF_00715"/>
    </source>
</evidence>
<dbReference type="PANTHER" id="PTHR36508:SF1">
    <property type="entry name" value="PROTEIN SLYX"/>
    <property type="match status" value="1"/>
</dbReference>
<feature type="coiled-coil region" evidence="2">
    <location>
        <begin position="6"/>
        <end position="47"/>
    </location>
</feature>
<name>A0A1Y6IZF7_9VIBR</name>
<dbReference type="NCBIfam" id="NF003357">
    <property type="entry name" value="PRK04406.1"/>
    <property type="match status" value="1"/>
</dbReference>
<organism evidence="4 5">
    <name type="scientific">Vibrio mangrovi</name>
    <dbReference type="NCBI Taxonomy" id="474394"/>
    <lineage>
        <taxon>Bacteria</taxon>
        <taxon>Pseudomonadati</taxon>
        <taxon>Pseudomonadota</taxon>
        <taxon>Gammaproteobacteria</taxon>
        <taxon>Vibrionales</taxon>
        <taxon>Vibrionaceae</taxon>
        <taxon>Vibrio</taxon>
    </lineage>
</organism>
<accession>A0A1Y6IZF7</accession>
<dbReference type="Proteomes" id="UP000196125">
    <property type="component" value="Unassembled WGS sequence"/>
</dbReference>
<evidence type="ECO:0000313" key="5">
    <source>
        <dbReference type="Proteomes" id="UP000196125"/>
    </source>
</evidence>
<reference evidence="4 5" key="1">
    <citation type="submission" date="2017-05" db="EMBL/GenBank/DDBJ databases">
        <authorList>
            <person name="Song R."/>
            <person name="Chenine A.L."/>
            <person name="Ruprecht R.M."/>
        </authorList>
    </citation>
    <scope>NUCLEOTIDE SEQUENCE [LARGE SCALE GENOMIC DNA]</scope>
    <source>
        <strain evidence="4 5">CECT 7927</strain>
    </source>
</reference>
<keyword evidence="6" id="KW-1185">Reference proteome</keyword>
<dbReference type="HAMAP" id="MF_00715">
    <property type="entry name" value="SlyX"/>
    <property type="match status" value="1"/>
</dbReference>
<dbReference type="Pfam" id="PF04102">
    <property type="entry name" value="SlyX"/>
    <property type="match status" value="1"/>
</dbReference>
<evidence type="ECO:0000313" key="6">
    <source>
        <dbReference type="Proteomes" id="UP001283366"/>
    </source>
</evidence>
<dbReference type="Gene3D" id="1.20.5.300">
    <property type="match status" value="1"/>
</dbReference>
<protein>
    <recommendedName>
        <fullName evidence="1">Protein SlyX homolog</fullName>
    </recommendedName>
</protein>
<dbReference type="RefSeq" id="WP_087481467.1">
    <property type="nucleotide sequence ID" value="NZ_AP024883.1"/>
</dbReference>